<protein>
    <recommendedName>
        <fullName evidence="3">SGNH hydrolase-type esterase domain-containing protein</fullName>
    </recommendedName>
</protein>
<evidence type="ECO:0000313" key="1">
    <source>
        <dbReference type="EMBL" id="MDU0339093.1"/>
    </source>
</evidence>
<dbReference type="Proteomes" id="UP001254257">
    <property type="component" value="Unassembled WGS sequence"/>
</dbReference>
<dbReference type="RefSeq" id="WP_316017012.1">
    <property type="nucleotide sequence ID" value="NZ_JAWDID010000004.1"/>
</dbReference>
<dbReference type="SUPFAM" id="SSF52266">
    <property type="entry name" value="SGNH hydrolase"/>
    <property type="match status" value="1"/>
</dbReference>
<name>A0ABU3S2T8_9HYPH</name>
<evidence type="ECO:0000313" key="2">
    <source>
        <dbReference type="Proteomes" id="UP001254257"/>
    </source>
</evidence>
<dbReference type="EMBL" id="JAWDID010000004">
    <property type="protein sequence ID" value="MDU0339093.1"/>
    <property type="molecule type" value="Genomic_DNA"/>
</dbReference>
<dbReference type="Gene3D" id="3.40.50.1110">
    <property type="entry name" value="SGNH hydrolase"/>
    <property type="match status" value="1"/>
</dbReference>
<sequence>MARKLLLSRLVAQVQNGELSREEAKRYFVIDPAAGSPFLPGLKLNSRTVDTAGLAQSANAMATALARDIDILDPLRAATAGAFAHKATTPKGAVAAAAAGATILAEGDSWFDLPLVYPRTLVDFLGERHKIVTLAQWGDTLEDMVASAQFVEPLKTKAFKHFLFSGGGNDIVGGGRIQDFVRQYDVGHPAPGDAAWYVKDAFVDALDRVMALYRKIAAIVKRTSPATKLVVHGYACVLPQKNGAWLGRTMEEFLGLDPVHKADLCRAIVKVMLDAFNIRLKQFADSSNGAIVYVDLRKAVKPDEWYDELHAREVATKRFARTFETTLGL</sequence>
<dbReference type="InterPro" id="IPR036514">
    <property type="entry name" value="SGNH_hydro_sf"/>
</dbReference>
<reference evidence="1 2" key="1">
    <citation type="submission" date="2023-09" db="EMBL/GenBank/DDBJ databases">
        <title>Whole genome shotgun sequencing (WGS) of Bosea sp. ZW T0_25, isolated from stored onions (Allium cepa).</title>
        <authorList>
            <person name="Stoll D.A."/>
            <person name="Huch M."/>
        </authorList>
    </citation>
    <scope>NUCLEOTIDE SEQUENCE [LARGE SCALE GENOMIC DNA]</scope>
    <source>
        <strain evidence="1 2">ZW T0_25</strain>
    </source>
</reference>
<keyword evidence="2" id="KW-1185">Reference proteome</keyword>
<evidence type="ECO:0008006" key="3">
    <source>
        <dbReference type="Google" id="ProtNLM"/>
    </source>
</evidence>
<gene>
    <name evidence="1" type="ORF">RKE40_04355</name>
</gene>
<accession>A0ABU3S2T8</accession>
<proteinExistence type="predicted"/>
<comment type="caution">
    <text evidence="1">The sequence shown here is derived from an EMBL/GenBank/DDBJ whole genome shotgun (WGS) entry which is preliminary data.</text>
</comment>
<organism evidence="1 2">
    <name type="scientific">Bosea rubneri</name>
    <dbReference type="NCBI Taxonomy" id="3075434"/>
    <lineage>
        <taxon>Bacteria</taxon>
        <taxon>Pseudomonadati</taxon>
        <taxon>Pseudomonadota</taxon>
        <taxon>Alphaproteobacteria</taxon>
        <taxon>Hyphomicrobiales</taxon>
        <taxon>Boseaceae</taxon>
        <taxon>Bosea</taxon>
    </lineage>
</organism>